<dbReference type="OrthoDB" id="264795at2759"/>
<dbReference type="AlphaFoldDB" id="A0A1G4K9A0"/>
<gene>
    <name evidence="9" type="ORF">LAME_0G11386G</name>
</gene>
<dbReference type="GO" id="GO:0006406">
    <property type="term" value="P:mRNA export from nucleus"/>
    <property type="evidence" value="ECO:0007669"/>
    <property type="project" value="UniProtKB-UniRule"/>
</dbReference>
<feature type="region of interest" description="Disordered" evidence="6">
    <location>
        <begin position="570"/>
        <end position="592"/>
    </location>
</feature>
<evidence type="ECO:0000313" key="9">
    <source>
        <dbReference type="EMBL" id="SCV00693.1"/>
    </source>
</evidence>
<comment type="similarity">
    <text evidence="4 5">Belongs to the SAC3 family.</text>
</comment>
<dbReference type="Gene3D" id="6.10.250.2880">
    <property type="match status" value="1"/>
</dbReference>
<dbReference type="GO" id="GO:0070390">
    <property type="term" value="C:transcription export complex 2"/>
    <property type="evidence" value="ECO:0007669"/>
    <property type="project" value="UniProtKB-UniRule"/>
</dbReference>
<dbReference type="PANTHER" id="PTHR12436:SF3">
    <property type="entry name" value="GERMINAL-CENTER ASSOCIATED NUCLEAR PROTEIN"/>
    <property type="match status" value="1"/>
</dbReference>
<evidence type="ECO:0000256" key="3">
    <source>
        <dbReference type="ARBA" id="ARBA00023242"/>
    </source>
</evidence>
<keyword evidence="3 5" id="KW-0539">Nucleus</keyword>
<dbReference type="InterPro" id="IPR017173">
    <property type="entry name" value="Sac3"/>
</dbReference>
<dbReference type="Pfam" id="PF12209">
    <property type="entry name" value="SAC3"/>
    <property type="match status" value="1"/>
</dbReference>
<keyword evidence="10" id="KW-1185">Reference proteome</keyword>
<dbReference type="PIRSF" id="PIRSF037320">
    <property type="entry name" value="mRNA_export_factor_Sac3"/>
    <property type="match status" value="1"/>
</dbReference>
<dbReference type="GO" id="GO:0042274">
    <property type="term" value="P:ribosomal small subunit biogenesis"/>
    <property type="evidence" value="ECO:0007669"/>
    <property type="project" value="UniProtKB-UniRule"/>
</dbReference>
<dbReference type="InterPro" id="IPR005062">
    <property type="entry name" value="SAC3/GANP/THP3_conserved"/>
</dbReference>
<evidence type="ECO:0000256" key="2">
    <source>
        <dbReference type="ARBA" id="ARBA00022553"/>
    </source>
</evidence>
<evidence type="ECO:0000256" key="6">
    <source>
        <dbReference type="SAM" id="MobiDB-lite"/>
    </source>
</evidence>
<dbReference type="GO" id="GO:0005737">
    <property type="term" value="C:cytoplasm"/>
    <property type="evidence" value="ECO:0007669"/>
    <property type="project" value="TreeGrafter"/>
</dbReference>
<feature type="domain" description="SAC3/GANP/THP3 conserved" evidence="7">
    <location>
        <begin position="200"/>
        <end position="497"/>
    </location>
</feature>
<evidence type="ECO:0000256" key="1">
    <source>
        <dbReference type="ARBA" id="ARBA00004259"/>
    </source>
</evidence>
<evidence type="ECO:0000256" key="4">
    <source>
        <dbReference type="ARBA" id="ARBA00038443"/>
    </source>
</evidence>
<dbReference type="InterPro" id="IPR045107">
    <property type="entry name" value="SAC3/GANP/THP3"/>
</dbReference>
<dbReference type="Gene3D" id="1.25.40.990">
    <property type="match status" value="1"/>
</dbReference>
<proteinExistence type="inferred from homology"/>
<feature type="compositionally biased region" description="Polar residues" evidence="6">
    <location>
        <begin position="570"/>
        <end position="586"/>
    </location>
</feature>
<feature type="domain" description="SAC3 helical" evidence="8">
    <location>
        <begin position="710"/>
        <end position="779"/>
    </location>
</feature>
<sequence>MSSAVGAAVPSSNFQFLANGQDSTGENGVSCQMQGFKRERGRSSAKGQKGGAFTNSIDQLGRDRTTPFSKTFSAPNSQRSATFNGYMESRASGPLLCSSPEELGFKRVLHKPRGTPKYLIEQKPSLKPRPFVQDKWDYENQQKMLAIESQISDSTELWETFKKMRETERRVMEDKKLVDRADSAKDLNDAIIFQGTCQDMCPIFERARRSVENNVVRYEREKGKTKAISRQKALKVFARPAAAAAPPLPSDVRPPQVLVKTLDYIVNNIISKLPDCEGFLWDRMRSIRQDFTYQNYSGPEAVDCNERIVRVHLLILHVMATSDVEYSRQQELEQLHKALITLSEIYDEVRASGGQSPNEAEFRAYSLLSRVRDPEYDRMAQSLPQSIFDDDMVQLALCFRRILSNSTYSERGHIKTENGVNLYKRFFELIKLDVVPFLMSSFLEVHLNEVRFYAVKSLSHSINKKHKPVLFDFLRTELMFNNDDELIKFCEYYSIEQNQEGVKLTSLSHHSHTIPEKSPLKQSYLEVVNQKLFKSSPKELIDCGKPNIDTIPFSSTKNAKQYHSVNDSSLYKTRSNENSPATTPSFDWSARSEGPQFSLQNATKSQQFGTSVKFENNATDNQFLAHNVEASKQKSKNIIKDEEYNENGLAAKLQKKDVVQRKIEEQKRLKETREGKLLEEQQQKETQQLEVKRQQARERAQLHSKAANLVAQSVLQDVVHKQISAIVEKQLVSSTKKARTVHILAEELYQAFLHETLFLLTLETKADLVHKASCLKQAMRFWRSKYSKKCEQRELDKKRSEELAQVGRYLGVPQVKRHKVETTPVLSFSFTLPSVHQNQVMHTPTPNEVSQFKTPVHANTAIWNALDLKSLYLSAIERNASRLCSEKHVSLVKPIQIEISVYSRNWNSISARWLLSKFGLQGTSKRMLKLKNETLCLAVNAVASNFSPQNFKNLQLLVFNSGVTESDIFDLEVKLKQDGEKLIELVHGVALNTNFKVSIMVVYWESTENPLSDGRISKLLKLDRISEIFGAALKSVQIVKLAGDSPHRTLEQHLAKVAESVSLELTKRGSCNLSLLARSSQASSTTPANYKTAREIDSKLCKALELEVQKYQQERDRNNTYAYLQSHVAASPRARRRKLPVLLSDCHQNKFKTPLAVRPFVKPTSSMSSTSSIASSEPSHLAAKIRTERPRAEATTSTWTSPVPSRTHVNDAATPSIAVPAANTSGISNVTFDSPFSTPTLRVMPSSTDPRDTSASVLELRNLVASVKKSLNRH</sequence>
<evidence type="ECO:0000259" key="8">
    <source>
        <dbReference type="Pfam" id="PF12209"/>
    </source>
</evidence>
<dbReference type="EMBL" id="LT598484">
    <property type="protein sequence ID" value="SCV00693.1"/>
    <property type="molecule type" value="Genomic_DNA"/>
</dbReference>
<feature type="region of interest" description="Disordered" evidence="6">
    <location>
        <begin position="37"/>
        <end position="61"/>
    </location>
</feature>
<dbReference type="GO" id="GO:0005635">
    <property type="term" value="C:nuclear envelope"/>
    <property type="evidence" value="ECO:0007669"/>
    <property type="project" value="UniProtKB-SubCell"/>
</dbReference>
<evidence type="ECO:0000256" key="5">
    <source>
        <dbReference type="PIRNR" id="PIRNR037320"/>
    </source>
</evidence>
<dbReference type="Pfam" id="PF03399">
    <property type="entry name" value="SAC3_GANP"/>
    <property type="match status" value="1"/>
</dbReference>
<keyword evidence="2" id="KW-0597">Phosphoprotein</keyword>
<dbReference type="PANTHER" id="PTHR12436">
    <property type="entry name" value="80 KDA MCM3-ASSOCIATED PROTEIN"/>
    <property type="match status" value="1"/>
</dbReference>
<accession>A0A1G4K9A0</accession>
<dbReference type="FunFam" id="1.25.40.990:FF:000008">
    <property type="entry name" value="Nuclear mRNA export protein SAC3"/>
    <property type="match status" value="1"/>
</dbReference>
<dbReference type="Proteomes" id="UP000191144">
    <property type="component" value="Chromosome G"/>
</dbReference>
<protein>
    <recommendedName>
        <fullName evidence="5">Nuclear mRNA export factor</fullName>
    </recommendedName>
</protein>
<evidence type="ECO:0000259" key="7">
    <source>
        <dbReference type="Pfam" id="PF03399"/>
    </source>
</evidence>
<reference evidence="10" key="1">
    <citation type="submission" date="2016-03" db="EMBL/GenBank/DDBJ databases">
        <authorList>
            <person name="Devillers Hugo."/>
        </authorList>
    </citation>
    <scope>NUCLEOTIDE SEQUENCE [LARGE SCALE GENOMIC DNA]</scope>
</reference>
<feature type="region of interest" description="Disordered" evidence="6">
    <location>
        <begin position="1162"/>
        <end position="1210"/>
    </location>
</feature>
<evidence type="ECO:0000313" key="10">
    <source>
        <dbReference type="Proteomes" id="UP000191144"/>
    </source>
</evidence>
<organism evidence="9 10">
    <name type="scientific">Lachancea meyersii CBS 8951</name>
    <dbReference type="NCBI Taxonomy" id="1266667"/>
    <lineage>
        <taxon>Eukaryota</taxon>
        <taxon>Fungi</taxon>
        <taxon>Dikarya</taxon>
        <taxon>Ascomycota</taxon>
        <taxon>Saccharomycotina</taxon>
        <taxon>Saccharomycetes</taxon>
        <taxon>Saccharomycetales</taxon>
        <taxon>Saccharomycetaceae</taxon>
        <taxon>Lachancea</taxon>
    </lineage>
</organism>
<dbReference type="InterPro" id="IPR024293">
    <property type="entry name" value="SAC3_helical"/>
</dbReference>
<feature type="compositionally biased region" description="Polar residues" evidence="6">
    <location>
        <begin position="1194"/>
        <end position="1204"/>
    </location>
</feature>
<comment type="subcellular location">
    <subcellularLocation>
        <location evidence="1 5">Nucleus envelope</location>
    </subcellularLocation>
</comment>
<feature type="compositionally biased region" description="Low complexity" evidence="6">
    <location>
        <begin position="1165"/>
        <end position="1179"/>
    </location>
</feature>
<name>A0A1G4K9A0_9SACH</name>